<dbReference type="AlphaFoldDB" id="A0A0F2LS57"/>
<accession>A0A0F2LS57</accession>
<organism evidence="1 2">
    <name type="scientific">Sporothrix schenckii 1099-18</name>
    <dbReference type="NCBI Taxonomy" id="1397361"/>
    <lineage>
        <taxon>Eukaryota</taxon>
        <taxon>Fungi</taxon>
        <taxon>Dikarya</taxon>
        <taxon>Ascomycota</taxon>
        <taxon>Pezizomycotina</taxon>
        <taxon>Sordariomycetes</taxon>
        <taxon>Sordariomycetidae</taxon>
        <taxon>Ophiostomatales</taxon>
        <taxon>Ophiostomataceae</taxon>
        <taxon>Sporothrix</taxon>
    </lineage>
</organism>
<proteinExistence type="predicted"/>
<dbReference type="KEGG" id="ssck:SPSK_05739"/>
<dbReference type="GeneID" id="27667753"/>
<dbReference type="RefSeq" id="XP_016583029.1">
    <property type="nucleotide sequence ID" value="XM_016732476.1"/>
</dbReference>
<protein>
    <submittedName>
        <fullName evidence="1">Uncharacterized protein</fullName>
    </submittedName>
</protein>
<reference evidence="1 2" key="2">
    <citation type="journal article" date="2015" name="Eukaryot. Cell">
        <title>Asexual propagation of a virulent clone complex in a human and feline outbreak of sporotrichosis.</title>
        <authorList>
            <person name="Teixeira Mde M."/>
            <person name="Rodrigues A.M."/>
            <person name="Tsui C.K."/>
            <person name="de Almeida L.G."/>
            <person name="Van Diepeningen A.D."/>
            <person name="van den Ende B.G."/>
            <person name="Fernandes G.F."/>
            <person name="Kano R."/>
            <person name="Hamelin R.C."/>
            <person name="Lopes-Bezerra L.M."/>
            <person name="Vasconcelos A.T."/>
            <person name="de Hoog S."/>
            <person name="de Camargo Z.P."/>
            <person name="Felipe M.S."/>
        </authorList>
    </citation>
    <scope>NUCLEOTIDE SEQUENCE [LARGE SCALE GENOMIC DNA]</scope>
    <source>
        <strain evidence="1 2">1099-18</strain>
    </source>
</reference>
<reference evidence="1 2" key="1">
    <citation type="journal article" date="2014" name="BMC Genomics">
        <title>Comparative genomics of the major fungal agents of human and animal Sporotrichosis: Sporothrix schenckii and Sporothrix brasiliensis.</title>
        <authorList>
            <person name="Teixeira M.M."/>
            <person name="de Almeida L.G."/>
            <person name="Kubitschek-Barreira P."/>
            <person name="Alves F.L."/>
            <person name="Kioshima E.S."/>
            <person name="Abadio A.K."/>
            <person name="Fernandes L."/>
            <person name="Derengowski L.S."/>
            <person name="Ferreira K.S."/>
            <person name="Souza R.C."/>
            <person name="Ruiz J.C."/>
            <person name="de Andrade N.C."/>
            <person name="Paes H.C."/>
            <person name="Nicola A.M."/>
            <person name="Albuquerque P."/>
            <person name="Gerber A.L."/>
            <person name="Martins V.P."/>
            <person name="Peconick L.D."/>
            <person name="Neto A.V."/>
            <person name="Chaucanez C.B."/>
            <person name="Silva P.A."/>
            <person name="Cunha O.L."/>
            <person name="de Oliveira F.F."/>
            <person name="dos Santos T.C."/>
            <person name="Barros A.L."/>
            <person name="Soares M.A."/>
            <person name="de Oliveira L.M."/>
            <person name="Marini M.M."/>
            <person name="Villalobos-Duno H."/>
            <person name="Cunha M.M."/>
            <person name="de Hoog S."/>
            <person name="da Silveira J.F."/>
            <person name="Henrissat B."/>
            <person name="Nino-Vega G.A."/>
            <person name="Cisalpino P.S."/>
            <person name="Mora-Montes H.M."/>
            <person name="Almeida S.R."/>
            <person name="Stajich J.E."/>
            <person name="Lopes-Bezerra L.M."/>
            <person name="Vasconcelos A.T."/>
            <person name="Felipe M.S."/>
        </authorList>
    </citation>
    <scope>NUCLEOTIDE SEQUENCE [LARGE SCALE GENOMIC DNA]</scope>
    <source>
        <strain evidence="1 2">1099-18</strain>
    </source>
</reference>
<dbReference type="Proteomes" id="UP000033710">
    <property type="component" value="Unassembled WGS sequence"/>
</dbReference>
<sequence>MYDVAQVGGERGKRWRWWQQDVIVVVLELPSSWSDGGWSRVRKEQLTKECARKRRGAGGSGFWLAVAGELEWTRT</sequence>
<name>A0A0F2LS57_SPOSC</name>
<comment type="caution">
    <text evidence="1">The sequence shown here is derived from an EMBL/GenBank/DDBJ whole genome shotgun (WGS) entry which is preliminary data.</text>
</comment>
<evidence type="ECO:0000313" key="1">
    <source>
        <dbReference type="EMBL" id="KJR80353.1"/>
    </source>
</evidence>
<dbReference type="EMBL" id="AXCR01000012">
    <property type="protein sequence ID" value="KJR80353.1"/>
    <property type="molecule type" value="Genomic_DNA"/>
</dbReference>
<dbReference type="VEuPathDB" id="FungiDB:SPSK_05739"/>
<gene>
    <name evidence="1" type="ORF">SPSK_05739</name>
</gene>
<evidence type="ECO:0000313" key="2">
    <source>
        <dbReference type="Proteomes" id="UP000033710"/>
    </source>
</evidence>